<dbReference type="EMBL" id="MFGO01000036">
    <property type="protein sequence ID" value="OGF40104.1"/>
    <property type="molecule type" value="Genomic_DNA"/>
</dbReference>
<gene>
    <name evidence="1" type="ORF">A2531_05065</name>
</gene>
<evidence type="ECO:0000313" key="2">
    <source>
        <dbReference type="Proteomes" id="UP000177579"/>
    </source>
</evidence>
<comment type="caution">
    <text evidence="1">The sequence shown here is derived from an EMBL/GenBank/DDBJ whole genome shotgun (WGS) entry which is preliminary data.</text>
</comment>
<sequence>MPEVFKVYPGFNKKKLKIITFYAKGGKENLEELRALVYKYKNKNIGIKMIGKISIMSHFGELLMINKIPSILIKTN</sequence>
<evidence type="ECO:0000313" key="1">
    <source>
        <dbReference type="EMBL" id="OGF40104.1"/>
    </source>
</evidence>
<accession>A0A1F5TMP7</accession>
<dbReference type="Proteomes" id="UP000177579">
    <property type="component" value="Unassembled WGS sequence"/>
</dbReference>
<proteinExistence type="predicted"/>
<reference evidence="1 2" key="1">
    <citation type="journal article" date="2016" name="Nat. Commun.">
        <title>Thousands of microbial genomes shed light on interconnected biogeochemical processes in an aquifer system.</title>
        <authorList>
            <person name="Anantharaman K."/>
            <person name="Brown C.T."/>
            <person name="Hug L.A."/>
            <person name="Sharon I."/>
            <person name="Castelle C.J."/>
            <person name="Probst A.J."/>
            <person name="Thomas B.C."/>
            <person name="Singh A."/>
            <person name="Wilkins M.J."/>
            <person name="Karaoz U."/>
            <person name="Brodie E.L."/>
            <person name="Williams K.H."/>
            <person name="Hubbard S.S."/>
            <person name="Banfield J.F."/>
        </authorList>
    </citation>
    <scope>NUCLEOTIDE SEQUENCE [LARGE SCALE GENOMIC DNA]</scope>
</reference>
<name>A0A1F5TMP7_9BACT</name>
<organism evidence="1 2">
    <name type="scientific">Candidatus Falkowbacteria bacterium RIFOXYD2_FULL_34_120</name>
    <dbReference type="NCBI Taxonomy" id="1798007"/>
    <lineage>
        <taxon>Bacteria</taxon>
        <taxon>Candidatus Falkowiibacteriota</taxon>
    </lineage>
</organism>
<protein>
    <submittedName>
        <fullName evidence="1">Uncharacterized protein</fullName>
    </submittedName>
</protein>
<dbReference type="AlphaFoldDB" id="A0A1F5TMP7"/>